<protein>
    <submittedName>
        <fullName evidence="2">Transposase</fullName>
    </submittedName>
</protein>
<comment type="caution">
    <text evidence="2">The sequence shown here is derived from an EMBL/GenBank/DDBJ whole genome shotgun (WGS) entry which is preliminary data.</text>
</comment>
<proteinExistence type="predicted"/>
<dbReference type="Proteomes" id="UP000033607">
    <property type="component" value="Unassembled WGS sequence"/>
</dbReference>
<feature type="domain" description="Transposase putative helix-turn-helix" evidence="1">
    <location>
        <begin position="2"/>
        <end position="46"/>
    </location>
</feature>
<gene>
    <name evidence="2" type="ORF">WN50_33385</name>
</gene>
<dbReference type="EMBL" id="LATL02000086">
    <property type="protein sequence ID" value="KMW70693.1"/>
    <property type="molecule type" value="Genomic_DNA"/>
</dbReference>
<dbReference type="Pfam" id="PF12323">
    <property type="entry name" value="HTH_OrfB_IS605"/>
    <property type="match status" value="1"/>
</dbReference>
<dbReference type="AlphaFoldDB" id="A0A0J9EWT5"/>
<dbReference type="OrthoDB" id="443538at2"/>
<evidence type="ECO:0000313" key="2">
    <source>
        <dbReference type="EMBL" id="KMW70693.1"/>
    </source>
</evidence>
<dbReference type="RefSeq" id="WP_049558635.1">
    <property type="nucleotide sequence ID" value="NZ_LATL02000086.1"/>
</dbReference>
<evidence type="ECO:0000313" key="3">
    <source>
        <dbReference type="Proteomes" id="UP000033607"/>
    </source>
</evidence>
<sequence length="197" mass="22646">MRNVAKVRLYPTDDQKQALAKAFGSVRWVWNYCLELNNQAYKETGKGISGMQLKKQLPILKKKEETVWLKETYSQCLQQSVLNLSRAFVNFFEGRAKFPRFKSRHGKQSIQYPQNVKIIENYLSFPVIGKIKANIHRTFDGNIKTVTITKTQTEKYYASIVFENEDIEPLISAQGKAIGLDLGLTHFLITSEGSKYD</sequence>
<accession>A0A0J9EWT5</accession>
<reference evidence="2 3" key="1">
    <citation type="submission" date="2015-06" db="EMBL/GenBank/DDBJ databases">
        <title>Draft genome assembly of filamentous brackish cyanobacterium Limnoraphis robusta strain CS-951.</title>
        <authorList>
            <person name="Willis A."/>
            <person name="Parks M."/>
            <person name="Burford M.A."/>
        </authorList>
    </citation>
    <scope>NUCLEOTIDE SEQUENCE [LARGE SCALE GENOMIC DNA]</scope>
    <source>
        <strain evidence="2 3">CS-951</strain>
    </source>
</reference>
<name>A0A0J9EWT5_9CYAN</name>
<dbReference type="InterPro" id="IPR021027">
    <property type="entry name" value="Transposase_put_HTH"/>
</dbReference>
<organism evidence="2 3">
    <name type="scientific">Limnoraphis robusta CS-951</name>
    <dbReference type="NCBI Taxonomy" id="1637645"/>
    <lineage>
        <taxon>Bacteria</taxon>
        <taxon>Bacillati</taxon>
        <taxon>Cyanobacteriota</taxon>
        <taxon>Cyanophyceae</taxon>
        <taxon>Oscillatoriophycideae</taxon>
        <taxon>Oscillatoriales</taxon>
        <taxon>Sirenicapillariaceae</taxon>
        <taxon>Limnoraphis</taxon>
    </lineage>
</organism>
<feature type="non-terminal residue" evidence="2">
    <location>
        <position position="197"/>
    </location>
</feature>
<dbReference type="NCBIfam" id="NF040570">
    <property type="entry name" value="guided_TnpB"/>
    <property type="match status" value="1"/>
</dbReference>
<evidence type="ECO:0000259" key="1">
    <source>
        <dbReference type="Pfam" id="PF12323"/>
    </source>
</evidence>